<dbReference type="InterPro" id="IPR002994">
    <property type="entry name" value="Surf1/Shy1"/>
</dbReference>
<comment type="caution">
    <text evidence="2">The sequence shown here is derived from an EMBL/GenBank/DDBJ whole genome shotgun (WGS) entry which is preliminary data.</text>
</comment>
<dbReference type="Pfam" id="PF02104">
    <property type="entry name" value="SURF1"/>
    <property type="match status" value="2"/>
</dbReference>
<gene>
    <name evidence="2" type="ORF">GCM10011617_19110</name>
</gene>
<dbReference type="EMBL" id="BMZD01000004">
    <property type="protein sequence ID" value="GGZ98886.1"/>
    <property type="molecule type" value="Genomic_DNA"/>
</dbReference>
<accession>A0A918VIB0</accession>
<comment type="caution">
    <text evidence="1">Lacks conserved residue(s) required for the propagation of feature annotation.</text>
</comment>
<dbReference type="RefSeq" id="WP_189540873.1">
    <property type="nucleotide sequence ID" value="NZ_BMZD01000004.1"/>
</dbReference>
<organism evidence="2 3">
    <name type="scientific">Novosphingobium arvoryzae</name>
    <dbReference type="NCBI Taxonomy" id="1256514"/>
    <lineage>
        <taxon>Bacteria</taxon>
        <taxon>Pseudomonadati</taxon>
        <taxon>Pseudomonadota</taxon>
        <taxon>Alphaproteobacteria</taxon>
        <taxon>Sphingomonadales</taxon>
        <taxon>Sphingomonadaceae</taxon>
        <taxon>Novosphingobium</taxon>
    </lineage>
</organism>
<comment type="similarity">
    <text evidence="1">Belongs to the SURF1 family.</text>
</comment>
<dbReference type="Proteomes" id="UP000634139">
    <property type="component" value="Unassembled WGS sequence"/>
</dbReference>
<dbReference type="AlphaFoldDB" id="A0A918VIB0"/>
<evidence type="ECO:0000313" key="2">
    <source>
        <dbReference type="EMBL" id="GGZ98886.1"/>
    </source>
</evidence>
<keyword evidence="3" id="KW-1185">Reference proteome</keyword>
<dbReference type="GO" id="GO:0005886">
    <property type="term" value="C:plasma membrane"/>
    <property type="evidence" value="ECO:0007669"/>
    <property type="project" value="UniProtKB-SubCell"/>
</dbReference>
<name>A0A918VIB0_9SPHN</name>
<protein>
    <recommendedName>
        <fullName evidence="1">SURF1-like protein</fullName>
    </recommendedName>
</protein>
<keyword evidence="1" id="KW-1133">Transmembrane helix</keyword>
<keyword evidence="1" id="KW-0472">Membrane</keyword>
<evidence type="ECO:0000256" key="1">
    <source>
        <dbReference type="RuleBase" id="RU363076"/>
    </source>
</evidence>
<reference evidence="2" key="2">
    <citation type="submission" date="2020-09" db="EMBL/GenBank/DDBJ databases">
        <authorList>
            <person name="Sun Q."/>
            <person name="Kim S."/>
        </authorList>
    </citation>
    <scope>NUCLEOTIDE SEQUENCE</scope>
    <source>
        <strain evidence="2">KCTC 32422</strain>
    </source>
</reference>
<comment type="subcellular location">
    <subcellularLocation>
        <location evidence="1">Cell membrane</location>
        <topology evidence="1">Multi-pass membrane protein</topology>
    </subcellularLocation>
</comment>
<keyword evidence="1" id="KW-1003">Cell membrane</keyword>
<feature type="transmembrane region" description="Helical" evidence="1">
    <location>
        <begin position="166"/>
        <end position="185"/>
    </location>
</feature>
<reference evidence="2" key="1">
    <citation type="journal article" date="2014" name="Int. J. Syst. Evol. Microbiol.">
        <title>Complete genome sequence of Corynebacterium casei LMG S-19264T (=DSM 44701T), isolated from a smear-ripened cheese.</title>
        <authorList>
            <consortium name="US DOE Joint Genome Institute (JGI-PGF)"/>
            <person name="Walter F."/>
            <person name="Albersmeier A."/>
            <person name="Kalinowski J."/>
            <person name="Ruckert C."/>
        </authorList>
    </citation>
    <scope>NUCLEOTIDE SEQUENCE</scope>
    <source>
        <strain evidence="2">KCTC 32422</strain>
    </source>
</reference>
<proteinExistence type="inferred from homology"/>
<sequence>MRRIPVLATLLVVGAIGVMIALGVWQLGRAQQKEALLASYAAVGGNTAEVPFPATAKAAEPVLFRRSRVDCRPSGPDAPVAGHNAAGTTGWAHAFICPLPGGGSAEVLIGWSKDLQPRVWTGGVVTGTVALGAGETVRLIADPPLAGLDANARPDPASIPNNHLSYAIQWFLFALTALVIYAIALRKRMAL</sequence>
<evidence type="ECO:0000313" key="3">
    <source>
        <dbReference type="Proteomes" id="UP000634139"/>
    </source>
</evidence>
<keyword evidence="1" id="KW-0812">Transmembrane</keyword>